<dbReference type="RefSeq" id="WP_344313461.1">
    <property type="nucleotide sequence ID" value="NZ_BAAANY010000023.1"/>
</dbReference>
<protein>
    <submittedName>
        <fullName evidence="5">LacI family DNA-binding transcriptional regulator</fullName>
    </submittedName>
</protein>
<accession>A0ABN2I8P7</accession>
<dbReference type="Gene3D" id="1.10.260.40">
    <property type="entry name" value="lambda repressor-like DNA-binding domains"/>
    <property type="match status" value="1"/>
</dbReference>
<dbReference type="EMBL" id="BAAANY010000023">
    <property type="protein sequence ID" value="GAA1700547.1"/>
    <property type="molecule type" value="Genomic_DNA"/>
</dbReference>
<name>A0ABN2I8P7_9ACTN</name>
<evidence type="ECO:0000256" key="3">
    <source>
        <dbReference type="ARBA" id="ARBA00023163"/>
    </source>
</evidence>
<dbReference type="Pfam" id="PF00356">
    <property type="entry name" value="LacI"/>
    <property type="match status" value="1"/>
</dbReference>
<comment type="caution">
    <text evidence="5">The sequence shown here is derived from an EMBL/GenBank/DDBJ whole genome shotgun (WGS) entry which is preliminary data.</text>
</comment>
<evidence type="ECO:0000313" key="6">
    <source>
        <dbReference type="Proteomes" id="UP001500618"/>
    </source>
</evidence>
<keyword evidence="1" id="KW-0805">Transcription regulation</keyword>
<dbReference type="Pfam" id="PF13377">
    <property type="entry name" value="Peripla_BP_3"/>
    <property type="match status" value="1"/>
</dbReference>
<feature type="domain" description="HTH lacI-type" evidence="4">
    <location>
        <begin position="4"/>
        <end position="58"/>
    </location>
</feature>
<dbReference type="Gene3D" id="3.40.50.2300">
    <property type="match status" value="2"/>
</dbReference>
<dbReference type="GO" id="GO:0003677">
    <property type="term" value="F:DNA binding"/>
    <property type="evidence" value="ECO:0007669"/>
    <property type="project" value="UniProtKB-KW"/>
</dbReference>
<keyword evidence="6" id="KW-1185">Reference proteome</keyword>
<dbReference type="PANTHER" id="PTHR30146">
    <property type="entry name" value="LACI-RELATED TRANSCRIPTIONAL REPRESSOR"/>
    <property type="match status" value="1"/>
</dbReference>
<dbReference type="InterPro" id="IPR000843">
    <property type="entry name" value="HTH_LacI"/>
</dbReference>
<dbReference type="CDD" id="cd01392">
    <property type="entry name" value="HTH_LacI"/>
    <property type="match status" value="1"/>
</dbReference>
<evidence type="ECO:0000256" key="1">
    <source>
        <dbReference type="ARBA" id="ARBA00023015"/>
    </source>
</evidence>
<dbReference type="InterPro" id="IPR046335">
    <property type="entry name" value="LacI/GalR-like_sensor"/>
</dbReference>
<reference evidence="5 6" key="1">
    <citation type="journal article" date="2019" name="Int. J. Syst. Evol. Microbiol.">
        <title>The Global Catalogue of Microorganisms (GCM) 10K type strain sequencing project: providing services to taxonomists for standard genome sequencing and annotation.</title>
        <authorList>
            <consortium name="The Broad Institute Genomics Platform"/>
            <consortium name="The Broad Institute Genome Sequencing Center for Infectious Disease"/>
            <person name="Wu L."/>
            <person name="Ma J."/>
        </authorList>
    </citation>
    <scope>NUCLEOTIDE SEQUENCE [LARGE SCALE GENOMIC DNA]</scope>
    <source>
        <strain evidence="5 6">JCM 14718</strain>
    </source>
</reference>
<dbReference type="PROSITE" id="PS50932">
    <property type="entry name" value="HTH_LACI_2"/>
    <property type="match status" value="1"/>
</dbReference>
<dbReference type="PANTHER" id="PTHR30146:SF155">
    <property type="entry name" value="ALANINE RACEMASE"/>
    <property type="match status" value="1"/>
</dbReference>
<dbReference type="SUPFAM" id="SSF53822">
    <property type="entry name" value="Periplasmic binding protein-like I"/>
    <property type="match status" value="1"/>
</dbReference>
<dbReference type="SUPFAM" id="SSF47413">
    <property type="entry name" value="lambda repressor-like DNA-binding domains"/>
    <property type="match status" value="1"/>
</dbReference>
<sequence length="339" mass="37165">MKRPTILDIARVAGVSKGAVSYALNGRPGVSVETRARILGIAEELGWVPSSAARALSSDRAEAVGLIAVRDPELVATEPYFMRMVAGVEKTLSERGMALLLTVVSDPARELDLYRRWWGGRRVDGMLLFDMRMDDPRPRWLRKVGAPAVIIGAQRAYAGISCTRTNYQDAMTRAITHLVDLGHRRLARISGPHSLEHVVRRQRYFADITKKLLGSEQPQVETDYTATAGVRATRELLARQRRPTAIIYDNDVMAVASVSTLTNEGVRVPEELAVLAWDDSPLCQLVHPAVSAFTHDITAEAGLAAELLLTRIETGSAADRWLETPQLTVRASTDPAHGA</sequence>
<dbReference type="InterPro" id="IPR028082">
    <property type="entry name" value="Peripla_BP_I"/>
</dbReference>
<dbReference type="PROSITE" id="PS00356">
    <property type="entry name" value="HTH_LACI_1"/>
    <property type="match status" value="1"/>
</dbReference>
<keyword evidence="2 5" id="KW-0238">DNA-binding</keyword>
<dbReference type="SMART" id="SM00354">
    <property type="entry name" value="HTH_LACI"/>
    <property type="match status" value="1"/>
</dbReference>
<evidence type="ECO:0000256" key="2">
    <source>
        <dbReference type="ARBA" id="ARBA00023125"/>
    </source>
</evidence>
<proteinExistence type="predicted"/>
<gene>
    <name evidence="5" type="ORF">GCM10009765_57500</name>
</gene>
<organism evidence="5 6">
    <name type="scientific">Fodinicola feengrottensis</name>
    <dbReference type="NCBI Taxonomy" id="435914"/>
    <lineage>
        <taxon>Bacteria</taxon>
        <taxon>Bacillati</taxon>
        <taxon>Actinomycetota</taxon>
        <taxon>Actinomycetes</taxon>
        <taxon>Mycobacteriales</taxon>
        <taxon>Fodinicola</taxon>
    </lineage>
</organism>
<evidence type="ECO:0000259" key="4">
    <source>
        <dbReference type="PROSITE" id="PS50932"/>
    </source>
</evidence>
<keyword evidence="3" id="KW-0804">Transcription</keyword>
<evidence type="ECO:0000313" key="5">
    <source>
        <dbReference type="EMBL" id="GAA1700547.1"/>
    </source>
</evidence>
<dbReference type="InterPro" id="IPR010982">
    <property type="entry name" value="Lambda_DNA-bd_dom_sf"/>
</dbReference>
<dbReference type="Proteomes" id="UP001500618">
    <property type="component" value="Unassembled WGS sequence"/>
</dbReference>